<sequence>MRMCVLRSRCWISLLEYRRADTPTIQNWGPCSKALGKVSHRRWNWRHCLLDYYGDSSTRAQGDQIKCCGTPSTWTTKQQQVILVLKSISTDESTLASILGSDMYKHLISCLDVAWINNALRSGSATPLSASAGAHDTSAPPASVAEDANPAKRKKLGHPDPGVINFLQ</sequence>
<dbReference type="AlphaFoldDB" id="A0A067MKS4"/>
<evidence type="ECO:0000313" key="2">
    <source>
        <dbReference type="EMBL" id="KDQ15305.1"/>
    </source>
</evidence>
<keyword evidence="3" id="KW-1185">Reference proteome</keyword>
<protein>
    <submittedName>
        <fullName evidence="2">Uncharacterized protein</fullName>
    </submittedName>
</protein>
<dbReference type="EMBL" id="KL198033">
    <property type="protein sequence ID" value="KDQ15305.1"/>
    <property type="molecule type" value="Genomic_DNA"/>
</dbReference>
<evidence type="ECO:0000256" key="1">
    <source>
        <dbReference type="SAM" id="MobiDB-lite"/>
    </source>
</evidence>
<proteinExistence type="predicted"/>
<dbReference type="Proteomes" id="UP000027195">
    <property type="component" value="Unassembled WGS sequence"/>
</dbReference>
<organism evidence="2 3">
    <name type="scientific">Botryobasidium botryosum (strain FD-172 SS1)</name>
    <dbReference type="NCBI Taxonomy" id="930990"/>
    <lineage>
        <taxon>Eukaryota</taxon>
        <taxon>Fungi</taxon>
        <taxon>Dikarya</taxon>
        <taxon>Basidiomycota</taxon>
        <taxon>Agaricomycotina</taxon>
        <taxon>Agaricomycetes</taxon>
        <taxon>Cantharellales</taxon>
        <taxon>Botryobasidiaceae</taxon>
        <taxon>Botryobasidium</taxon>
    </lineage>
</organism>
<gene>
    <name evidence="2" type="ORF">BOTBODRAFT_297811</name>
</gene>
<dbReference type="HOGENOM" id="CLU_1586209_0_0_1"/>
<name>A0A067MKS4_BOTB1</name>
<accession>A0A067MKS4</accession>
<dbReference type="InParanoid" id="A0A067MKS4"/>
<reference evidence="3" key="1">
    <citation type="journal article" date="2014" name="Proc. Natl. Acad. Sci. U.S.A.">
        <title>Extensive sampling of basidiomycete genomes demonstrates inadequacy of the white-rot/brown-rot paradigm for wood decay fungi.</title>
        <authorList>
            <person name="Riley R."/>
            <person name="Salamov A.A."/>
            <person name="Brown D.W."/>
            <person name="Nagy L.G."/>
            <person name="Floudas D."/>
            <person name="Held B.W."/>
            <person name="Levasseur A."/>
            <person name="Lombard V."/>
            <person name="Morin E."/>
            <person name="Otillar R."/>
            <person name="Lindquist E.A."/>
            <person name="Sun H."/>
            <person name="LaButti K.M."/>
            <person name="Schmutz J."/>
            <person name="Jabbour D."/>
            <person name="Luo H."/>
            <person name="Baker S.E."/>
            <person name="Pisabarro A.G."/>
            <person name="Walton J.D."/>
            <person name="Blanchette R.A."/>
            <person name="Henrissat B."/>
            <person name="Martin F."/>
            <person name="Cullen D."/>
            <person name="Hibbett D.S."/>
            <person name="Grigoriev I.V."/>
        </authorList>
    </citation>
    <scope>NUCLEOTIDE SEQUENCE [LARGE SCALE GENOMIC DNA]</scope>
    <source>
        <strain evidence="3">FD-172 SS1</strain>
    </source>
</reference>
<evidence type="ECO:0000313" key="3">
    <source>
        <dbReference type="Proteomes" id="UP000027195"/>
    </source>
</evidence>
<feature type="region of interest" description="Disordered" evidence="1">
    <location>
        <begin position="127"/>
        <end position="161"/>
    </location>
</feature>